<sequence length="170" mass="17712">MRTTALAALSLAAAGAVLVPLATPASARPDKIVVNGPTYVYDQAYKDVKTKITVQRTKDTTSVLLQASGFPAEAAGKTFGVHVHVNPCGPKGEDAGPHYMNPDGSHDLPMEQMEIWLDVTVAKDGTGHSGDTVPWRVAKKAAGSVIIHALPTDPKTGGAGARNICTTVPF</sequence>
<evidence type="ECO:0000313" key="3">
    <source>
        <dbReference type="EMBL" id="RFS84907.1"/>
    </source>
</evidence>
<protein>
    <submittedName>
        <fullName evidence="3">Superoxide dismutase family protein</fullName>
    </submittedName>
</protein>
<dbReference type="OrthoDB" id="3297424at2"/>
<keyword evidence="4" id="KW-1185">Reference proteome</keyword>
<proteinExistence type="inferred from homology"/>
<comment type="similarity">
    <text evidence="1">Belongs to the Cu-Zn superoxide dismutase family.</text>
</comment>
<dbReference type="Proteomes" id="UP000262882">
    <property type="component" value="Unassembled WGS sequence"/>
</dbReference>
<dbReference type="SUPFAM" id="SSF49329">
    <property type="entry name" value="Cu,Zn superoxide dismutase-like"/>
    <property type="match status" value="1"/>
</dbReference>
<dbReference type="Gene3D" id="2.60.40.200">
    <property type="entry name" value="Superoxide dismutase, copper/zinc binding domain"/>
    <property type="match status" value="1"/>
</dbReference>
<comment type="caution">
    <text evidence="3">The sequence shown here is derived from an EMBL/GenBank/DDBJ whole genome shotgun (WGS) entry which is preliminary data.</text>
</comment>
<gene>
    <name evidence="3" type="ORF">D0T12_15480</name>
</gene>
<evidence type="ECO:0000313" key="4">
    <source>
        <dbReference type="Proteomes" id="UP000262882"/>
    </source>
</evidence>
<feature type="chain" id="PRO_5017001725" evidence="2">
    <location>
        <begin position="28"/>
        <end position="170"/>
    </location>
</feature>
<dbReference type="GO" id="GO:0006801">
    <property type="term" value="P:superoxide metabolic process"/>
    <property type="evidence" value="ECO:0007669"/>
    <property type="project" value="InterPro"/>
</dbReference>
<dbReference type="AlphaFoldDB" id="A0A372GHS5"/>
<evidence type="ECO:0000256" key="1">
    <source>
        <dbReference type="ARBA" id="ARBA00010457"/>
    </source>
</evidence>
<name>A0A372GHS5_9ACTN</name>
<feature type="signal peptide" evidence="2">
    <location>
        <begin position="1"/>
        <end position="27"/>
    </location>
</feature>
<dbReference type="InterPro" id="IPR036423">
    <property type="entry name" value="SOD-like_Cu/Zn_dom_sf"/>
</dbReference>
<keyword evidence="2" id="KW-0732">Signal</keyword>
<dbReference type="GO" id="GO:0046872">
    <property type="term" value="F:metal ion binding"/>
    <property type="evidence" value="ECO:0007669"/>
    <property type="project" value="InterPro"/>
</dbReference>
<dbReference type="RefSeq" id="WP_117400246.1">
    <property type="nucleotide sequence ID" value="NZ_QVNQ01000004.1"/>
</dbReference>
<reference evidence="3 4" key="1">
    <citation type="submission" date="2018-08" db="EMBL/GenBank/DDBJ databases">
        <title>Actinomadura spongicola sp. nov., isolated from marine sponge Leucetta chagosensis.</title>
        <authorList>
            <person name="Li L."/>
            <person name="Lin H.W."/>
        </authorList>
    </citation>
    <scope>NUCLEOTIDE SEQUENCE [LARGE SCALE GENOMIC DNA]</scope>
    <source>
        <strain evidence="3 4">LHW52907</strain>
    </source>
</reference>
<organism evidence="3 4">
    <name type="scientific">Actinomadura spongiicola</name>
    <dbReference type="NCBI Taxonomy" id="2303421"/>
    <lineage>
        <taxon>Bacteria</taxon>
        <taxon>Bacillati</taxon>
        <taxon>Actinomycetota</taxon>
        <taxon>Actinomycetes</taxon>
        <taxon>Streptosporangiales</taxon>
        <taxon>Thermomonosporaceae</taxon>
        <taxon>Actinomadura</taxon>
    </lineage>
</organism>
<dbReference type="EMBL" id="QVNQ01000004">
    <property type="protein sequence ID" value="RFS84907.1"/>
    <property type="molecule type" value="Genomic_DNA"/>
</dbReference>
<accession>A0A372GHS5</accession>
<evidence type="ECO:0000256" key="2">
    <source>
        <dbReference type="SAM" id="SignalP"/>
    </source>
</evidence>